<proteinExistence type="predicted"/>
<keyword evidence="3" id="KW-1185">Reference proteome</keyword>
<evidence type="ECO:0000256" key="1">
    <source>
        <dbReference type="SAM" id="MobiDB-lite"/>
    </source>
</evidence>
<organism evidence="2 3">
    <name type="scientific">Cryptococcus amylolentus CBS 6039</name>
    <dbReference type="NCBI Taxonomy" id="1295533"/>
    <lineage>
        <taxon>Eukaryota</taxon>
        <taxon>Fungi</taxon>
        <taxon>Dikarya</taxon>
        <taxon>Basidiomycota</taxon>
        <taxon>Agaricomycotina</taxon>
        <taxon>Tremellomycetes</taxon>
        <taxon>Tremellales</taxon>
        <taxon>Cryptococcaceae</taxon>
        <taxon>Cryptococcus</taxon>
    </lineage>
</organism>
<evidence type="ECO:0000313" key="2">
    <source>
        <dbReference type="EMBL" id="ODN74664.1"/>
    </source>
</evidence>
<dbReference type="Proteomes" id="UP000094065">
    <property type="component" value="Unassembled WGS sequence"/>
</dbReference>
<sequence length="201" mass="21792">MTKPYNAPQTKVNKGGASSKNTPHQHAPSKPPFASKPYSTPGKDGRPPETPTTNTPLGLQSHPEGDVPHYYISLCNYVSKKCCALHWPGERPASPRHAASHEAAFSSCCSNTKVILPKVLASTSFHHGRSFPNTWSQRQGTASIQAINDSDRPSVKLFQSTVDTTNGKNPLTILSWVAHVSHHKPGELFYFSGDVAHGNTD</sequence>
<gene>
    <name evidence="2" type="ORF">L202_07004</name>
</gene>
<dbReference type="EMBL" id="AWGJ01000011">
    <property type="protein sequence ID" value="ODN74664.1"/>
    <property type="molecule type" value="Genomic_DNA"/>
</dbReference>
<reference evidence="2 3" key="1">
    <citation type="submission" date="2016-06" db="EMBL/GenBank/DDBJ databases">
        <title>Evolution of pathogenesis and genome organization in the Tremellales.</title>
        <authorList>
            <person name="Cuomo C."/>
            <person name="Litvintseva A."/>
            <person name="Heitman J."/>
            <person name="Chen Y."/>
            <person name="Sun S."/>
            <person name="Springer D."/>
            <person name="Dromer F."/>
            <person name="Young S."/>
            <person name="Zeng Q."/>
            <person name="Chapman S."/>
            <person name="Gujja S."/>
            <person name="Saif S."/>
            <person name="Birren B."/>
        </authorList>
    </citation>
    <scope>NUCLEOTIDE SEQUENCE [LARGE SCALE GENOMIC DNA]</scope>
    <source>
        <strain evidence="2 3">CBS 6039</strain>
    </source>
</reference>
<dbReference type="AlphaFoldDB" id="A0A1E3HEB9"/>
<name>A0A1E3HEB9_9TREE</name>
<dbReference type="RefSeq" id="XP_018990445.1">
    <property type="nucleotide sequence ID" value="XM_019141638.1"/>
</dbReference>
<protein>
    <submittedName>
        <fullName evidence="2">Uncharacterized protein</fullName>
    </submittedName>
</protein>
<feature type="region of interest" description="Disordered" evidence="1">
    <location>
        <begin position="1"/>
        <end position="62"/>
    </location>
</feature>
<accession>A0A1E3HEB9</accession>
<comment type="caution">
    <text evidence="2">The sequence shown here is derived from an EMBL/GenBank/DDBJ whole genome shotgun (WGS) entry which is preliminary data.</text>
</comment>
<evidence type="ECO:0000313" key="3">
    <source>
        <dbReference type="Proteomes" id="UP000094065"/>
    </source>
</evidence>
<dbReference type="GeneID" id="30158313"/>
<feature type="compositionally biased region" description="Polar residues" evidence="1">
    <location>
        <begin position="7"/>
        <end position="24"/>
    </location>
</feature>